<name>A0A067N472_BOTB1</name>
<feature type="chain" id="PRO_5001646214" description="Mid2 domain-containing protein" evidence="3">
    <location>
        <begin position="20"/>
        <end position="192"/>
    </location>
</feature>
<dbReference type="Proteomes" id="UP000027195">
    <property type="component" value="Unassembled WGS sequence"/>
</dbReference>
<protein>
    <recommendedName>
        <fullName evidence="6">Mid2 domain-containing protein</fullName>
    </recommendedName>
</protein>
<dbReference type="AlphaFoldDB" id="A0A067N472"/>
<keyword evidence="2" id="KW-1133">Transmembrane helix</keyword>
<evidence type="ECO:0000256" key="1">
    <source>
        <dbReference type="SAM" id="MobiDB-lite"/>
    </source>
</evidence>
<evidence type="ECO:0000256" key="3">
    <source>
        <dbReference type="SAM" id="SignalP"/>
    </source>
</evidence>
<evidence type="ECO:0000256" key="2">
    <source>
        <dbReference type="SAM" id="Phobius"/>
    </source>
</evidence>
<dbReference type="InParanoid" id="A0A067N472"/>
<feature type="region of interest" description="Disordered" evidence="1">
    <location>
        <begin position="155"/>
        <end position="192"/>
    </location>
</feature>
<proteinExistence type="predicted"/>
<feature type="non-terminal residue" evidence="4">
    <location>
        <position position="192"/>
    </location>
</feature>
<evidence type="ECO:0000313" key="4">
    <source>
        <dbReference type="EMBL" id="KDQ18912.1"/>
    </source>
</evidence>
<evidence type="ECO:0000313" key="5">
    <source>
        <dbReference type="Proteomes" id="UP000027195"/>
    </source>
</evidence>
<keyword evidence="5" id="KW-1185">Reference proteome</keyword>
<accession>A0A067N472</accession>
<feature type="transmembrane region" description="Helical" evidence="2">
    <location>
        <begin position="117"/>
        <end position="138"/>
    </location>
</feature>
<gene>
    <name evidence="4" type="ORF">BOTBODRAFT_28386</name>
</gene>
<feature type="signal peptide" evidence="3">
    <location>
        <begin position="1"/>
        <end position="19"/>
    </location>
</feature>
<reference evidence="5" key="1">
    <citation type="journal article" date="2014" name="Proc. Natl. Acad. Sci. U.S.A.">
        <title>Extensive sampling of basidiomycete genomes demonstrates inadequacy of the white-rot/brown-rot paradigm for wood decay fungi.</title>
        <authorList>
            <person name="Riley R."/>
            <person name="Salamov A.A."/>
            <person name="Brown D.W."/>
            <person name="Nagy L.G."/>
            <person name="Floudas D."/>
            <person name="Held B.W."/>
            <person name="Levasseur A."/>
            <person name="Lombard V."/>
            <person name="Morin E."/>
            <person name="Otillar R."/>
            <person name="Lindquist E.A."/>
            <person name="Sun H."/>
            <person name="LaButti K.M."/>
            <person name="Schmutz J."/>
            <person name="Jabbour D."/>
            <person name="Luo H."/>
            <person name="Baker S.E."/>
            <person name="Pisabarro A.G."/>
            <person name="Walton J.D."/>
            <person name="Blanchette R.A."/>
            <person name="Henrissat B."/>
            <person name="Martin F."/>
            <person name="Cullen D."/>
            <person name="Hibbett D.S."/>
            <person name="Grigoriev I.V."/>
        </authorList>
    </citation>
    <scope>NUCLEOTIDE SEQUENCE [LARGE SCALE GENOMIC DNA]</scope>
    <source>
        <strain evidence="5">FD-172 SS1</strain>
    </source>
</reference>
<sequence length="192" mass="19763">MKLFAAVAAIATMLRVANGQATVIGEVTPTPTGVGITPATWASEATGAYTPLPAPTAQPTPSGWNDGTYSYLPNSAAQLSTYSIFTSGGGVGSVPVAIPTAAAVASTAGTSSKHHTLTIALAVVLPIVGAIVLLGILLKVRARRAKNKERHAWVMRPGGWTEDQKRREAGADIEQPAPPSPPAPSHQRVRSV</sequence>
<keyword evidence="2" id="KW-0472">Membrane</keyword>
<organism evidence="4 5">
    <name type="scientific">Botryobasidium botryosum (strain FD-172 SS1)</name>
    <dbReference type="NCBI Taxonomy" id="930990"/>
    <lineage>
        <taxon>Eukaryota</taxon>
        <taxon>Fungi</taxon>
        <taxon>Dikarya</taxon>
        <taxon>Basidiomycota</taxon>
        <taxon>Agaricomycotina</taxon>
        <taxon>Agaricomycetes</taxon>
        <taxon>Cantharellales</taxon>
        <taxon>Botryobasidiaceae</taxon>
        <taxon>Botryobasidium</taxon>
    </lineage>
</organism>
<keyword evidence="3" id="KW-0732">Signal</keyword>
<dbReference type="HOGENOM" id="CLU_1361252_0_0_1"/>
<keyword evidence="2" id="KW-0812">Transmembrane</keyword>
<evidence type="ECO:0008006" key="6">
    <source>
        <dbReference type="Google" id="ProtNLM"/>
    </source>
</evidence>
<dbReference type="EMBL" id="KL198020">
    <property type="protein sequence ID" value="KDQ18912.1"/>
    <property type="molecule type" value="Genomic_DNA"/>
</dbReference>